<sequence length="190" mass="21079">MDIIERVRQCTVCRGNLPFEPRPVIQGLPTAKILIAGQAPSLSVQKTGIPFNDASGRRLREWLGVTEAQFYNPTLFAIVPMAFCYPGKGKSGDLPPPKICAQTWRAPLLAAFDQIELTVLIGQYAQSYHLADFVSVSQAVTDWKAGLPGQIALPHPSPRNQLWVRKRPWFEAEVLPALRARVHDVLGDLE</sequence>
<dbReference type="SUPFAM" id="SSF52141">
    <property type="entry name" value="Uracil-DNA glycosylase-like"/>
    <property type="match status" value="1"/>
</dbReference>
<evidence type="ECO:0000259" key="1">
    <source>
        <dbReference type="SMART" id="SM00986"/>
    </source>
</evidence>
<dbReference type="InterPro" id="IPR005122">
    <property type="entry name" value="Uracil-DNA_glycosylase-like"/>
</dbReference>
<name>A0A0F4QJK1_9GAMM</name>
<gene>
    <name evidence="2" type="ORF">TW77_17635</name>
</gene>
<evidence type="ECO:0000313" key="2">
    <source>
        <dbReference type="EMBL" id="KJZ06847.1"/>
    </source>
</evidence>
<dbReference type="SMART" id="SM00986">
    <property type="entry name" value="UDG"/>
    <property type="match status" value="1"/>
</dbReference>
<dbReference type="PANTHER" id="PTHR42160:SF1">
    <property type="entry name" value="URACIL-DNA GLYCOSYLASE SUPERFAMILY PROTEIN"/>
    <property type="match status" value="1"/>
</dbReference>
<protein>
    <submittedName>
        <fullName evidence="2">Uracil-DNA glycosylase</fullName>
    </submittedName>
</protein>
<dbReference type="Proteomes" id="UP000033452">
    <property type="component" value="Unassembled WGS sequence"/>
</dbReference>
<dbReference type="AlphaFoldDB" id="A0A0F4QJK1"/>
<dbReference type="Gene3D" id="3.40.470.10">
    <property type="entry name" value="Uracil-DNA glycosylase-like domain"/>
    <property type="match status" value="1"/>
</dbReference>
<keyword evidence="3" id="KW-1185">Reference proteome</keyword>
<dbReference type="OrthoDB" id="9789139at2"/>
<feature type="domain" description="Uracil-DNA glycosylase-like" evidence="1">
    <location>
        <begin position="24"/>
        <end position="179"/>
    </location>
</feature>
<organism evidence="2 3">
    <name type="scientific">Pseudoalteromonas rubra</name>
    <dbReference type="NCBI Taxonomy" id="43658"/>
    <lineage>
        <taxon>Bacteria</taxon>
        <taxon>Pseudomonadati</taxon>
        <taxon>Pseudomonadota</taxon>
        <taxon>Gammaproteobacteria</taxon>
        <taxon>Alteromonadales</taxon>
        <taxon>Pseudoalteromonadaceae</taxon>
        <taxon>Pseudoalteromonas</taxon>
    </lineage>
</organism>
<dbReference type="Pfam" id="PF03167">
    <property type="entry name" value="UDG"/>
    <property type="match status" value="1"/>
</dbReference>
<accession>A0A0F4QJK1</accession>
<dbReference type="EMBL" id="JXYA01000043">
    <property type="protein sequence ID" value="KJZ06847.1"/>
    <property type="molecule type" value="Genomic_DNA"/>
</dbReference>
<proteinExistence type="predicted"/>
<dbReference type="SMART" id="SM00987">
    <property type="entry name" value="UreE_C"/>
    <property type="match status" value="1"/>
</dbReference>
<dbReference type="RefSeq" id="WP_046006301.1">
    <property type="nucleotide sequence ID" value="NZ_JXYA01000043.1"/>
</dbReference>
<dbReference type="PATRIC" id="fig|43658.5.peg.3724"/>
<evidence type="ECO:0000313" key="3">
    <source>
        <dbReference type="Proteomes" id="UP000033452"/>
    </source>
</evidence>
<dbReference type="InterPro" id="IPR036895">
    <property type="entry name" value="Uracil-DNA_glycosylase-like_sf"/>
</dbReference>
<dbReference type="InterPro" id="IPR047124">
    <property type="entry name" value="HI_0220.2"/>
</dbReference>
<reference evidence="2 3" key="1">
    <citation type="journal article" date="2015" name="BMC Genomics">
        <title>Genome mining reveals unlocked bioactive potential of marine Gram-negative bacteria.</title>
        <authorList>
            <person name="Machado H."/>
            <person name="Sonnenschein E.C."/>
            <person name="Melchiorsen J."/>
            <person name="Gram L."/>
        </authorList>
    </citation>
    <scope>NUCLEOTIDE SEQUENCE [LARGE SCALE GENOMIC DNA]</scope>
    <source>
        <strain evidence="2 3">S2471</strain>
    </source>
</reference>
<dbReference type="CDD" id="cd10033">
    <property type="entry name" value="UDG_like"/>
    <property type="match status" value="1"/>
</dbReference>
<dbReference type="PANTHER" id="PTHR42160">
    <property type="entry name" value="URACIL-DNA GLYCOSYLASE SUPERFAMILY PROTEIN"/>
    <property type="match status" value="1"/>
</dbReference>
<comment type="caution">
    <text evidence="2">The sequence shown here is derived from an EMBL/GenBank/DDBJ whole genome shotgun (WGS) entry which is preliminary data.</text>
</comment>